<keyword evidence="3" id="KW-1185">Reference proteome</keyword>
<dbReference type="EMBL" id="CP017479">
    <property type="protein sequence ID" value="AOW10999.1"/>
    <property type="molecule type" value="Genomic_DNA"/>
</dbReference>
<proteinExistence type="predicted"/>
<dbReference type="AlphaFoldDB" id="A0AAC9I5V7"/>
<dbReference type="Proteomes" id="UP000175968">
    <property type="component" value="Chromosome"/>
</dbReference>
<dbReference type="KEGG" id="fgl:EM308_16745"/>
<sequence>MKKIFILFFLFVAMSYAQTKGCTDRLAENFNPKATENDGSCRYVSARIKVTFTKELSDSIAETSGLVTSDNLLWTHNDDINTTLYGIDTKGKIRKKINLEGVKNNEWEEISQDDNYLYIGDLGNNVFGNRKDLHFLRIKKNSMDMKNPVIDTIAFSYENQTDFVPKKEVNTTDFDCEAFVVTNDSIYLFTKQWVSEKTNVYRLPKTPGTYIAQFKETLNVDGLITGATLLPQKKGIVLCGYSHYMQPFVYLLYDYKNNDFLTGNKRKIKISLIFHQIEAITTEDGQLFYLTNEATNKRFIHNPQEIHTIDLSPYLKN</sequence>
<accession>A0AAC9I5V7</accession>
<evidence type="ECO:0000313" key="3">
    <source>
        <dbReference type="Proteomes" id="UP000175968"/>
    </source>
</evidence>
<evidence type="ECO:0000313" key="2">
    <source>
        <dbReference type="EMBL" id="AOW10999.1"/>
    </source>
</evidence>
<feature type="signal peptide" evidence="1">
    <location>
        <begin position="1"/>
        <end position="19"/>
    </location>
</feature>
<evidence type="ECO:0008006" key="4">
    <source>
        <dbReference type="Google" id="ProtNLM"/>
    </source>
</evidence>
<gene>
    <name evidence="2" type="ORF">EM308_16745</name>
</gene>
<keyword evidence="1" id="KW-0732">Signal</keyword>
<protein>
    <recommendedName>
        <fullName evidence="4">T9SS C-terminal target domain-containing protein</fullName>
    </recommendedName>
</protein>
<organism evidence="2 3">
    <name type="scientific">Flavobacterium gilvum</name>
    <dbReference type="NCBI Taxonomy" id="1492737"/>
    <lineage>
        <taxon>Bacteria</taxon>
        <taxon>Pseudomonadati</taxon>
        <taxon>Bacteroidota</taxon>
        <taxon>Flavobacteriia</taxon>
        <taxon>Flavobacteriales</taxon>
        <taxon>Flavobacteriaceae</taxon>
        <taxon>Flavobacterium</taxon>
    </lineage>
</organism>
<feature type="chain" id="PRO_5042006490" description="T9SS C-terminal target domain-containing protein" evidence="1">
    <location>
        <begin position="20"/>
        <end position="317"/>
    </location>
</feature>
<reference evidence="2 3" key="1">
    <citation type="submission" date="2016-10" db="EMBL/GenBank/DDBJ databases">
        <title>Flavobacterium gilvum sp. nov., isolated from stream water.</title>
        <authorList>
            <person name="Shin S.-K."/>
            <person name="Cho Y.-J."/>
            <person name="Yi H."/>
        </authorList>
    </citation>
    <scope>NUCLEOTIDE SEQUENCE [LARGE SCALE GENOMIC DNA]</scope>
    <source>
        <strain evidence="2 3">EM1308</strain>
    </source>
</reference>
<evidence type="ECO:0000256" key="1">
    <source>
        <dbReference type="SAM" id="SignalP"/>
    </source>
</evidence>
<dbReference type="RefSeq" id="WP_035640055.1">
    <property type="nucleotide sequence ID" value="NZ_CP017479.1"/>
</dbReference>
<name>A0AAC9I5V7_9FLAO</name>